<feature type="compositionally biased region" description="Basic and acidic residues" evidence="1">
    <location>
        <begin position="754"/>
        <end position="763"/>
    </location>
</feature>
<evidence type="ECO:0000313" key="2">
    <source>
        <dbReference type="EMBL" id="KIM31625.1"/>
    </source>
</evidence>
<feature type="compositionally biased region" description="Basic residues" evidence="1">
    <location>
        <begin position="671"/>
        <end position="680"/>
    </location>
</feature>
<feature type="region of interest" description="Disordered" evidence="1">
    <location>
        <begin position="144"/>
        <end position="165"/>
    </location>
</feature>
<feature type="compositionally biased region" description="Low complexity" evidence="1">
    <location>
        <begin position="463"/>
        <end position="474"/>
    </location>
</feature>
<sequence>MLIRARAAIFQSSLVGQDKGPQIAGNASPSGGLTSFWKRQSKTSSEIALPHSPSPYSPIASPKTPLSPTVSAVPRGAFAESHAQGSLTPGRLSNIFLVAVKLLQEYDVNAFGGIERLLCGAMSLWWRWCREGRPMLEPPKLATAPAVTQEEQGRSAPYTETGGGVAASLGRLRDLAWKGMTNEVDDNSDSPSPVEREPEPPRRPTPQLTITSPVSEKGTGAGFFSSFGGGLGSRLTESVWKGVTNQLDSPEVSPEVSPEPSPRSSILVADDEIQPKQAQKPTESSSWAGEGALSWAKGYADRLKGSDVAANLTRTGSTLRAKASTVWTRESEQQEQSVSPASVGSPEPQLPTQHKPPFQSHNGTMSPATSSVGSWGEMFSKRGSHPLVTGDHRSRDGSESSAIGSPAWPRDSPVDHKRDSYSPPAKPSNFRAARESVIGSLFSKSSPVTSHLPNTPPSAENGAANPLQAALAALSGSPKVEAPKRGPKPLLLNSSSLITPSAPRSGLSSRTPSRRPSPSPTPTPRPGDRFSLSTSTEGDDTHYNASGVVSLRRGPLTNPRTAGYGVSNTSREGTRSSRASTSSGMSSPALSARGFSVDLDSESDRRGLTKKQSKGFLVDRGYQVAINEDGLEESSAIQVDPPLPEPVTLTDKVETPNNPSSDSATEESRIPSKHGPKRYQNRPPPITTDSPSISVNDLPELMITTPRSGESQQQQVPPDAGDVKDLTVIGTPVSSLGGASLSRSKSSTRRTKKSRDGSADARTPRAMKRPGRNLDENRDSMLSVGSEEDGAKADVEDMDDIYEMY</sequence>
<feature type="region of interest" description="Disordered" evidence="1">
    <location>
        <begin position="181"/>
        <end position="225"/>
    </location>
</feature>
<dbReference type="HOGENOM" id="CLU_349895_0_0_1"/>
<keyword evidence="3" id="KW-1185">Reference proteome</keyword>
<evidence type="ECO:0000313" key="3">
    <source>
        <dbReference type="Proteomes" id="UP000054097"/>
    </source>
</evidence>
<feature type="compositionally biased region" description="Low complexity" evidence="1">
    <location>
        <begin position="576"/>
        <end position="593"/>
    </location>
</feature>
<reference evidence="3" key="2">
    <citation type="submission" date="2015-01" db="EMBL/GenBank/DDBJ databases">
        <title>Evolutionary Origins and Diversification of the Mycorrhizal Mutualists.</title>
        <authorList>
            <consortium name="DOE Joint Genome Institute"/>
            <consortium name="Mycorrhizal Genomics Consortium"/>
            <person name="Kohler A."/>
            <person name="Kuo A."/>
            <person name="Nagy L.G."/>
            <person name="Floudas D."/>
            <person name="Copeland A."/>
            <person name="Barry K.W."/>
            <person name="Cichocki N."/>
            <person name="Veneault-Fourrey C."/>
            <person name="LaButti K."/>
            <person name="Lindquist E.A."/>
            <person name="Lipzen A."/>
            <person name="Lundell T."/>
            <person name="Morin E."/>
            <person name="Murat C."/>
            <person name="Riley R."/>
            <person name="Ohm R."/>
            <person name="Sun H."/>
            <person name="Tunlid A."/>
            <person name="Henrissat B."/>
            <person name="Grigoriev I.V."/>
            <person name="Hibbett D.S."/>
            <person name="Martin F."/>
        </authorList>
    </citation>
    <scope>NUCLEOTIDE SEQUENCE [LARGE SCALE GENOMIC DNA]</scope>
    <source>
        <strain evidence="3">MAFF 305830</strain>
    </source>
</reference>
<dbReference type="AlphaFoldDB" id="A0A0C3B495"/>
<proteinExistence type="predicted"/>
<feature type="compositionally biased region" description="Low complexity" evidence="1">
    <location>
        <begin position="734"/>
        <end position="745"/>
    </location>
</feature>
<feature type="compositionally biased region" description="Acidic residues" evidence="1">
    <location>
        <begin position="796"/>
        <end position="805"/>
    </location>
</feature>
<accession>A0A0C3B495</accession>
<name>A0A0C3B495_SERVB</name>
<dbReference type="Proteomes" id="UP000054097">
    <property type="component" value="Unassembled WGS sequence"/>
</dbReference>
<dbReference type="EMBL" id="KN824281">
    <property type="protein sequence ID" value="KIM31625.1"/>
    <property type="molecule type" value="Genomic_DNA"/>
</dbReference>
<dbReference type="OrthoDB" id="29853at2759"/>
<feature type="compositionally biased region" description="Polar residues" evidence="1">
    <location>
        <begin position="442"/>
        <end position="453"/>
    </location>
</feature>
<feature type="compositionally biased region" description="Polar residues" evidence="1">
    <location>
        <begin position="705"/>
        <end position="716"/>
    </location>
</feature>
<feature type="region of interest" description="Disordered" evidence="1">
    <location>
        <begin position="309"/>
        <end position="805"/>
    </location>
</feature>
<gene>
    <name evidence="2" type="ORF">M408DRAFT_235886</name>
</gene>
<reference evidence="2 3" key="1">
    <citation type="submission" date="2014-04" db="EMBL/GenBank/DDBJ databases">
        <authorList>
            <consortium name="DOE Joint Genome Institute"/>
            <person name="Kuo A."/>
            <person name="Zuccaro A."/>
            <person name="Kohler A."/>
            <person name="Nagy L.G."/>
            <person name="Floudas D."/>
            <person name="Copeland A."/>
            <person name="Barry K.W."/>
            <person name="Cichocki N."/>
            <person name="Veneault-Fourrey C."/>
            <person name="LaButti K."/>
            <person name="Lindquist E.A."/>
            <person name="Lipzen A."/>
            <person name="Lundell T."/>
            <person name="Morin E."/>
            <person name="Murat C."/>
            <person name="Sun H."/>
            <person name="Tunlid A."/>
            <person name="Henrissat B."/>
            <person name="Grigoriev I.V."/>
            <person name="Hibbett D.S."/>
            <person name="Martin F."/>
            <person name="Nordberg H.P."/>
            <person name="Cantor M.N."/>
            <person name="Hua S.X."/>
        </authorList>
    </citation>
    <scope>NUCLEOTIDE SEQUENCE [LARGE SCALE GENOMIC DNA]</scope>
    <source>
        <strain evidence="2 3">MAFF 305830</strain>
    </source>
</reference>
<feature type="region of interest" description="Disordered" evidence="1">
    <location>
        <begin position="270"/>
        <end position="289"/>
    </location>
</feature>
<evidence type="ECO:0000256" key="1">
    <source>
        <dbReference type="SAM" id="MobiDB-lite"/>
    </source>
</evidence>
<feature type="compositionally biased region" description="Polar residues" evidence="1">
    <location>
        <begin position="276"/>
        <end position="287"/>
    </location>
</feature>
<feature type="compositionally biased region" description="Pro residues" evidence="1">
    <location>
        <begin position="515"/>
        <end position="525"/>
    </location>
</feature>
<feature type="compositionally biased region" description="Low complexity" evidence="1">
    <location>
        <begin position="503"/>
        <end position="514"/>
    </location>
</feature>
<feature type="region of interest" description="Disordered" evidence="1">
    <location>
        <begin position="47"/>
        <end position="70"/>
    </location>
</feature>
<protein>
    <submittedName>
        <fullName evidence="2">Uncharacterized protein</fullName>
    </submittedName>
</protein>
<feature type="compositionally biased region" description="Polar residues" evidence="1">
    <location>
        <begin position="359"/>
        <end position="373"/>
    </location>
</feature>
<organism evidence="2 3">
    <name type="scientific">Serendipita vermifera MAFF 305830</name>
    <dbReference type="NCBI Taxonomy" id="933852"/>
    <lineage>
        <taxon>Eukaryota</taxon>
        <taxon>Fungi</taxon>
        <taxon>Dikarya</taxon>
        <taxon>Basidiomycota</taxon>
        <taxon>Agaricomycotina</taxon>
        <taxon>Agaricomycetes</taxon>
        <taxon>Sebacinales</taxon>
        <taxon>Serendipitaceae</taxon>
        <taxon>Serendipita</taxon>
    </lineage>
</organism>